<keyword evidence="9" id="KW-0812">Transmembrane</keyword>
<dbReference type="PANTHER" id="PTHR43065">
    <property type="entry name" value="SENSOR HISTIDINE KINASE"/>
    <property type="match status" value="1"/>
</dbReference>
<keyword evidence="7" id="KW-0067">ATP-binding</keyword>
<dbReference type="InterPro" id="IPR005467">
    <property type="entry name" value="His_kinase_dom"/>
</dbReference>
<dbReference type="Gene3D" id="3.30.565.10">
    <property type="entry name" value="Histidine kinase-like ATPase, C-terminal domain"/>
    <property type="match status" value="1"/>
</dbReference>
<dbReference type="EMBL" id="NEVU01000003">
    <property type="protein sequence ID" value="OZI72334.1"/>
    <property type="molecule type" value="Genomic_DNA"/>
</dbReference>
<evidence type="ECO:0000256" key="2">
    <source>
        <dbReference type="ARBA" id="ARBA00012438"/>
    </source>
</evidence>
<dbReference type="AlphaFoldDB" id="A0A261VDW7"/>
<dbReference type="SUPFAM" id="SSF47384">
    <property type="entry name" value="Homodimeric domain of signal transducing histidine kinase"/>
    <property type="match status" value="1"/>
</dbReference>
<dbReference type="InterPro" id="IPR003594">
    <property type="entry name" value="HATPase_dom"/>
</dbReference>
<dbReference type="Proteomes" id="UP000216429">
    <property type="component" value="Unassembled WGS sequence"/>
</dbReference>
<dbReference type="Pfam" id="PF02518">
    <property type="entry name" value="HATPase_c"/>
    <property type="match status" value="1"/>
</dbReference>
<proteinExistence type="predicted"/>
<dbReference type="InterPro" id="IPR036097">
    <property type="entry name" value="HisK_dim/P_sf"/>
</dbReference>
<dbReference type="EC" id="2.7.13.3" evidence="2"/>
<gene>
    <name evidence="11" type="ORF">CAL22_17110</name>
</gene>
<dbReference type="SMART" id="SM00388">
    <property type="entry name" value="HisKA"/>
    <property type="match status" value="1"/>
</dbReference>
<evidence type="ECO:0000256" key="7">
    <source>
        <dbReference type="ARBA" id="ARBA00022840"/>
    </source>
</evidence>
<evidence type="ECO:0000313" key="12">
    <source>
        <dbReference type="Proteomes" id="UP000216429"/>
    </source>
</evidence>
<dbReference type="SUPFAM" id="SSF55874">
    <property type="entry name" value="ATPase domain of HSP90 chaperone/DNA topoisomerase II/histidine kinase"/>
    <property type="match status" value="1"/>
</dbReference>
<dbReference type="Gene3D" id="1.10.287.130">
    <property type="match status" value="1"/>
</dbReference>
<evidence type="ECO:0000256" key="8">
    <source>
        <dbReference type="ARBA" id="ARBA00023012"/>
    </source>
</evidence>
<name>A0A261VDW7_9BORD</name>
<organism evidence="11 12">
    <name type="scientific">Bordetella genomosp. 12</name>
    <dbReference type="NCBI Taxonomy" id="463035"/>
    <lineage>
        <taxon>Bacteria</taxon>
        <taxon>Pseudomonadati</taxon>
        <taxon>Pseudomonadota</taxon>
        <taxon>Betaproteobacteria</taxon>
        <taxon>Burkholderiales</taxon>
        <taxon>Alcaligenaceae</taxon>
        <taxon>Bordetella</taxon>
    </lineage>
</organism>
<keyword evidence="5" id="KW-0547">Nucleotide-binding</keyword>
<dbReference type="SMART" id="SM00387">
    <property type="entry name" value="HATPase_c"/>
    <property type="match status" value="1"/>
</dbReference>
<accession>A0A261VDW7</accession>
<dbReference type="Pfam" id="PF00512">
    <property type="entry name" value="HisKA"/>
    <property type="match status" value="1"/>
</dbReference>
<keyword evidence="4" id="KW-0808">Transferase</keyword>
<dbReference type="GO" id="GO:0000155">
    <property type="term" value="F:phosphorelay sensor kinase activity"/>
    <property type="evidence" value="ECO:0007669"/>
    <property type="project" value="InterPro"/>
</dbReference>
<sequence>MSVAVRRAARSGPCNNGGIVITPSLLWRSLAAWLLLSVAGIVLLGRYDYLSQRDRFLQGASIAHRMLSQKAVQHEAVLETLGALSHPPTPERLLPGLRPALTELLGLGWLSAQGWQGSQPAPPQLQQAVERARTLGHAVTLPQDGGHYWLVSPSSWSMLIDANRLLSPSDIADDIGTLELGVRDEALALRQAERARGPVMTVTKTLGSISQPFPMRATRHLGPADWPWLPWAAWTLASALLIATARYWQNSRRQARRQTEQARLAAFSRLNTLGEMAAGIAHELNQPLTAILAQTRAAQRLMDDPDEAAAVRQALEASAQQARRAADIIQRLRALVGSGATAARRPLTPDSLASNLAFLCEPELARHQIQLAWSNAAPAARPLGDPVAVEQILHNLVQNAIAALGKRAPPRHIRLHGEVRDGLYRFRVSDNGPGIAPADFPHIFEPFYTTRGEGMGLGLALCETLAGAMNARIEAANLPDGGACFTLSLPLEATS</sequence>
<keyword evidence="9" id="KW-0472">Membrane</keyword>
<evidence type="ECO:0000256" key="4">
    <source>
        <dbReference type="ARBA" id="ARBA00022679"/>
    </source>
</evidence>
<dbReference type="InterPro" id="IPR004358">
    <property type="entry name" value="Sig_transdc_His_kin-like_C"/>
</dbReference>
<evidence type="ECO:0000256" key="5">
    <source>
        <dbReference type="ARBA" id="ARBA00022741"/>
    </source>
</evidence>
<evidence type="ECO:0000259" key="10">
    <source>
        <dbReference type="PROSITE" id="PS50109"/>
    </source>
</evidence>
<reference evidence="12" key="1">
    <citation type="submission" date="2017-05" db="EMBL/GenBank/DDBJ databases">
        <title>Complete and WGS of Bordetella genogroups.</title>
        <authorList>
            <person name="Spilker T."/>
            <person name="Lipuma J."/>
        </authorList>
    </citation>
    <scope>NUCLEOTIDE SEQUENCE [LARGE SCALE GENOMIC DNA]</scope>
    <source>
        <strain evidence="12">AU6712</strain>
    </source>
</reference>
<keyword evidence="12" id="KW-1185">Reference proteome</keyword>
<keyword evidence="6 11" id="KW-0418">Kinase</keyword>
<dbReference type="PRINTS" id="PR00344">
    <property type="entry name" value="BCTRLSENSOR"/>
</dbReference>
<feature type="domain" description="Histidine kinase" evidence="10">
    <location>
        <begin position="279"/>
        <end position="493"/>
    </location>
</feature>
<keyword evidence="8" id="KW-0902">Two-component regulatory system</keyword>
<dbReference type="InterPro" id="IPR036890">
    <property type="entry name" value="HATPase_C_sf"/>
</dbReference>
<comment type="caution">
    <text evidence="11">The sequence shown here is derived from an EMBL/GenBank/DDBJ whole genome shotgun (WGS) entry which is preliminary data.</text>
</comment>
<comment type="catalytic activity">
    <reaction evidence="1">
        <text>ATP + protein L-histidine = ADP + protein N-phospho-L-histidine.</text>
        <dbReference type="EC" id="2.7.13.3"/>
    </reaction>
</comment>
<evidence type="ECO:0000256" key="3">
    <source>
        <dbReference type="ARBA" id="ARBA00022553"/>
    </source>
</evidence>
<dbReference type="CDD" id="cd00075">
    <property type="entry name" value="HATPase"/>
    <property type="match status" value="1"/>
</dbReference>
<feature type="transmembrane region" description="Helical" evidence="9">
    <location>
        <begin position="25"/>
        <end position="45"/>
    </location>
</feature>
<protein>
    <recommendedName>
        <fullName evidence="2">histidine kinase</fullName>
        <ecNumber evidence="2">2.7.13.3</ecNumber>
    </recommendedName>
</protein>
<evidence type="ECO:0000313" key="11">
    <source>
        <dbReference type="EMBL" id="OZI72334.1"/>
    </source>
</evidence>
<keyword evidence="3" id="KW-0597">Phosphoprotein</keyword>
<dbReference type="InterPro" id="IPR003661">
    <property type="entry name" value="HisK_dim/P_dom"/>
</dbReference>
<dbReference type="PROSITE" id="PS50109">
    <property type="entry name" value="HIS_KIN"/>
    <property type="match status" value="1"/>
</dbReference>
<dbReference type="GO" id="GO:0005524">
    <property type="term" value="F:ATP binding"/>
    <property type="evidence" value="ECO:0007669"/>
    <property type="project" value="UniProtKB-KW"/>
</dbReference>
<dbReference type="OrthoDB" id="8559580at2"/>
<keyword evidence="9" id="KW-1133">Transmembrane helix</keyword>
<evidence type="ECO:0000256" key="1">
    <source>
        <dbReference type="ARBA" id="ARBA00000085"/>
    </source>
</evidence>
<evidence type="ECO:0000256" key="9">
    <source>
        <dbReference type="SAM" id="Phobius"/>
    </source>
</evidence>
<dbReference type="PANTHER" id="PTHR43065:SF10">
    <property type="entry name" value="PEROXIDE STRESS-ACTIVATED HISTIDINE KINASE MAK3"/>
    <property type="match status" value="1"/>
</dbReference>
<evidence type="ECO:0000256" key="6">
    <source>
        <dbReference type="ARBA" id="ARBA00022777"/>
    </source>
</evidence>
<dbReference type="CDD" id="cd00082">
    <property type="entry name" value="HisKA"/>
    <property type="match status" value="1"/>
</dbReference>